<dbReference type="RefSeq" id="WP_022636698.1">
    <property type="nucleotide sequence ID" value="NZ_ASJR01000009.1"/>
</dbReference>
<evidence type="ECO:0000313" key="1">
    <source>
        <dbReference type="EMBL" id="ERP31779.1"/>
    </source>
</evidence>
<proteinExistence type="predicted"/>
<gene>
    <name evidence="1" type="ORF">CALK_1222</name>
</gene>
<evidence type="ECO:0000313" key="2">
    <source>
        <dbReference type="Proteomes" id="UP000017148"/>
    </source>
</evidence>
<dbReference type="AlphaFoldDB" id="U7D5H8"/>
<keyword evidence="2" id="KW-1185">Reference proteome</keyword>
<organism evidence="1 2">
    <name type="scientific">Chitinivibrio alkaliphilus ACht1</name>
    <dbReference type="NCBI Taxonomy" id="1313304"/>
    <lineage>
        <taxon>Bacteria</taxon>
        <taxon>Pseudomonadati</taxon>
        <taxon>Fibrobacterota</taxon>
        <taxon>Chitinivibrionia</taxon>
        <taxon>Chitinivibrionales</taxon>
        <taxon>Chitinivibrionaceae</taxon>
        <taxon>Chitinivibrio</taxon>
    </lineage>
</organism>
<comment type="caution">
    <text evidence="1">The sequence shown here is derived from an EMBL/GenBank/DDBJ whole genome shotgun (WGS) entry which is preliminary data.</text>
</comment>
<protein>
    <submittedName>
        <fullName evidence="1">Uncharacterized protein</fullName>
    </submittedName>
</protein>
<dbReference type="EMBL" id="ASJR01000009">
    <property type="protein sequence ID" value="ERP31779.1"/>
    <property type="molecule type" value="Genomic_DNA"/>
</dbReference>
<name>U7D5H8_9BACT</name>
<accession>U7D5H8</accession>
<dbReference type="Proteomes" id="UP000017148">
    <property type="component" value="Unassembled WGS sequence"/>
</dbReference>
<sequence length="85" mass="9920">MKMNWNFQGTHLVEDALSFYSRRLEEAPEELLRDLDDELEALYIRFDNDQLGRGIVGDADQTNRIAALQAVRAECLKRLKNRPQK</sequence>
<reference evidence="1 2" key="1">
    <citation type="journal article" date="2013" name="Environ. Microbiol.">
        <title>Genome analysis of Chitinivibrio alkaliphilus gen. nov., sp. nov., a novel extremely haloalkaliphilic anaerobic chitinolytic bacterium from the candidate phylum Termite Group 3.</title>
        <authorList>
            <person name="Sorokin D.Y."/>
            <person name="Gumerov V.M."/>
            <person name="Rakitin A.L."/>
            <person name="Beletsky A.V."/>
            <person name="Damste J.S."/>
            <person name="Muyzer G."/>
            <person name="Mardanov A.V."/>
            <person name="Ravin N.V."/>
        </authorList>
    </citation>
    <scope>NUCLEOTIDE SEQUENCE [LARGE SCALE GENOMIC DNA]</scope>
    <source>
        <strain evidence="1 2">ACht1</strain>
    </source>
</reference>